<dbReference type="AlphaFoldDB" id="A0A9J6P849"/>
<dbReference type="Proteomes" id="UP001056429">
    <property type="component" value="Unassembled WGS sequence"/>
</dbReference>
<dbReference type="RefSeq" id="WP_250861235.1">
    <property type="nucleotide sequence ID" value="NZ_JAGSOJ010000005.1"/>
</dbReference>
<proteinExistence type="predicted"/>
<dbReference type="InterPro" id="IPR002477">
    <property type="entry name" value="Peptidoglycan-bd-like"/>
</dbReference>
<keyword evidence="4" id="KW-1185">Reference proteome</keyword>
<dbReference type="InterPro" id="IPR013693">
    <property type="entry name" value="SpoIID/LytB_N"/>
</dbReference>
<comment type="caution">
    <text evidence="3">The sequence shown here is derived from an EMBL/GenBank/DDBJ whole genome shotgun (WGS) entry which is preliminary data.</text>
</comment>
<reference evidence="3" key="1">
    <citation type="journal article" date="2021" name="mSystems">
        <title>Bacteria and Archaea Synergistically Convert Glycine Betaine to Biogenic Methane in the Formosa Cold Seep of the South China Sea.</title>
        <authorList>
            <person name="Li L."/>
            <person name="Zhang W."/>
            <person name="Zhang S."/>
            <person name="Song L."/>
            <person name="Sun Q."/>
            <person name="Zhang H."/>
            <person name="Xiang H."/>
            <person name="Dong X."/>
        </authorList>
    </citation>
    <scope>NUCLEOTIDE SEQUENCE</scope>
    <source>
        <strain evidence="3">ZWT</strain>
    </source>
</reference>
<sequence>MPDIGNLKVQVYGEDGFKPIEGATCTITGQNGSTVKEQVKSNDSGICDIVEVDTPPIEYSMEPTGKIPYGLCNVFVDADGYEGIEIKGCQVFPNREAIQIFPLKKIGRNGKREKKVEVIEVKENRLIGNFPPKIPEDPVKDLEKLKTTTGLVVLEEVVVPEFIVVHDGAPKKAAKDYTVRFKEYIKNVASSEIYATWPYATIKANILCILSFTLNRIYTEWYTGKGYKFQITSSTAYDHAFSYRRNIYDNISQAVDEIFTTYVKLMGRKQPLLTQYCDGIKVQCPGWMTQWGSKSLGDKGKNEYQIIRDFYGSEIQFVRAKEVTGIPKSYPGYPLKIGSRGAPVRTIQTYLNRISVNYPAIPKVKVDSIYGTKTAESVKKFQSIFNLKQTGVVDYATWYSISNIYVAVTKIAELRNEYTGNKIFIPPNSHRSDDVPKIEYPCDY</sequence>
<evidence type="ECO:0000259" key="1">
    <source>
        <dbReference type="Pfam" id="PF01471"/>
    </source>
</evidence>
<gene>
    <name evidence="3" type="ORF">KDK92_20325</name>
</gene>
<dbReference type="Pfam" id="PF01471">
    <property type="entry name" value="PG_binding_1"/>
    <property type="match status" value="1"/>
</dbReference>
<name>A0A9J6P849_9CLOT</name>
<organism evidence="3 4">
    <name type="scientific">Oceanirhabdus seepicola</name>
    <dbReference type="NCBI Taxonomy" id="2828781"/>
    <lineage>
        <taxon>Bacteria</taxon>
        <taxon>Bacillati</taxon>
        <taxon>Bacillota</taxon>
        <taxon>Clostridia</taxon>
        <taxon>Eubacteriales</taxon>
        <taxon>Clostridiaceae</taxon>
        <taxon>Oceanirhabdus</taxon>
    </lineage>
</organism>
<dbReference type="Gene3D" id="1.10.101.10">
    <property type="entry name" value="PGBD-like superfamily/PGBD"/>
    <property type="match status" value="1"/>
</dbReference>
<evidence type="ECO:0000259" key="2">
    <source>
        <dbReference type="Pfam" id="PF08486"/>
    </source>
</evidence>
<accession>A0A9J6P849</accession>
<dbReference type="EMBL" id="JAGSOJ010000005">
    <property type="protein sequence ID" value="MCM1992081.1"/>
    <property type="molecule type" value="Genomic_DNA"/>
</dbReference>
<evidence type="ECO:0000313" key="3">
    <source>
        <dbReference type="EMBL" id="MCM1992081.1"/>
    </source>
</evidence>
<feature type="domain" description="Peptidoglycan binding-like" evidence="1">
    <location>
        <begin position="340"/>
        <end position="399"/>
    </location>
</feature>
<dbReference type="InterPro" id="IPR036365">
    <property type="entry name" value="PGBD-like_sf"/>
</dbReference>
<feature type="domain" description="Sporulation stage II protein D amidase enhancer LytB N-terminal" evidence="2">
    <location>
        <begin position="178"/>
        <end position="257"/>
    </location>
</feature>
<dbReference type="SUPFAM" id="SSF47090">
    <property type="entry name" value="PGBD-like"/>
    <property type="match status" value="1"/>
</dbReference>
<protein>
    <submittedName>
        <fullName evidence="3">Peptidoglycan-binding protein</fullName>
    </submittedName>
</protein>
<dbReference type="Pfam" id="PF08486">
    <property type="entry name" value="SpoIID"/>
    <property type="match status" value="1"/>
</dbReference>
<reference evidence="3" key="2">
    <citation type="submission" date="2021-04" db="EMBL/GenBank/DDBJ databases">
        <authorList>
            <person name="Dong X."/>
        </authorList>
    </citation>
    <scope>NUCLEOTIDE SEQUENCE</scope>
    <source>
        <strain evidence="3">ZWT</strain>
    </source>
</reference>
<evidence type="ECO:0000313" key="4">
    <source>
        <dbReference type="Proteomes" id="UP001056429"/>
    </source>
</evidence>
<dbReference type="InterPro" id="IPR036366">
    <property type="entry name" value="PGBDSf"/>
</dbReference>